<dbReference type="Gene3D" id="1.20.58.520">
    <property type="entry name" value="Amidohydrolase"/>
    <property type="match status" value="1"/>
</dbReference>
<evidence type="ECO:0000313" key="3">
    <source>
        <dbReference type="Proteomes" id="UP000812287"/>
    </source>
</evidence>
<dbReference type="Gene3D" id="2.120.10.30">
    <property type="entry name" value="TolB, C-terminal domain"/>
    <property type="match status" value="1"/>
</dbReference>
<evidence type="ECO:0000313" key="2">
    <source>
        <dbReference type="EMBL" id="KAG7453061.1"/>
    </source>
</evidence>
<dbReference type="PANTHER" id="PTHR43135:SF3">
    <property type="entry name" value="ALPHA-D-RIBOSE 1-METHYLPHOSPHONATE 5-TRIPHOSPHATE DIPHOSPHATASE"/>
    <property type="match status" value="1"/>
</dbReference>
<dbReference type="Pfam" id="PF01979">
    <property type="entry name" value="Amidohydro_1"/>
    <property type="match status" value="1"/>
</dbReference>
<dbReference type="Gene3D" id="2.30.40.10">
    <property type="entry name" value="Urease, subunit C, domain 1"/>
    <property type="match status" value="1"/>
</dbReference>
<keyword evidence="3" id="KW-1185">Reference proteome</keyword>
<proteinExistence type="predicted"/>
<gene>
    <name evidence="2" type="ORF">BT62DRAFT_990034</name>
</gene>
<dbReference type="InterPro" id="IPR006680">
    <property type="entry name" value="Amidohydro-rel"/>
</dbReference>
<evidence type="ECO:0000259" key="1">
    <source>
        <dbReference type="Pfam" id="PF01979"/>
    </source>
</evidence>
<dbReference type="Gene3D" id="3.30.110.90">
    <property type="entry name" value="Amidohydrolase"/>
    <property type="match status" value="1"/>
</dbReference>
<organism evidence="2 3">
    <name type="scientific">Guyanagaster necrorhizus</name>
    <dbReference type="NCBI Taxonomy" id="856835"/>
    <lineage>
        <taxon>Eukaryota</taxon>
        <taxon>Fungi</taxon>
        <taxon>Dikarya</taxon>
        <taxon>Basidiomycota</taxon>
        <taxon>Agaricomycotina</taxon>
        <taxon>Agaricomycetes</taxon>
        <taxon>Agaricomycetidae</taxon>
        <taxon>Agaricales</taxon>
        <taxon>Marasmiineae</taxon>
        <taxon>Physalacriaceae</taxon>
        <taxon>Guyanagaster</taxon>
    </lineage>
</organism>
<dbReference type="Proteomes" id="UP000812287">
    <property type="component" value="Unassembled WGS sequence"/>
</dbReference>
<dbReference type="InterPro" id="IPR011059">
    <property type="entry name" value="Metal-dep_hydrolase_composite"/>
</dbReference>
<dbReference type="InterPro" id="IPR011042">
    <property type="entry name" value="6-blade_b-propeller_TolB-like"/>
</dbReference>
<dbReference type="PANTHER" id="PTHR43135">
    <property type="entry name" value="ALPHA-D-RIBOSE 1-METHYLPHOSPHONATE 5-TRIPHOSPHATE DIPHOSPHATASE"/>
    <property type="match status" value="1"/>
</dbReference>
<comment type="caution">
    <text evidence="2">The sequence shown here is derived from an EMBL/GenBank/DDBJ whole genome shotgun (WGS) entry which is preliminary data.</text>
</comment>
<sequence>MSAFVCRRGCYANSLSARLCRIPVKCDCFRLPYRLDEHDMGLKTEQYLAYTAPYATRTRNGLRWLLLLLAVGLLSRLASQFSFRTVPSSFADPAAEWKDNIWPIRPQTPWDISTDFPFPRLLAYDVEEGTWLRLDVHPKTGDIVFDMIGDLYCISSQDVYDQSESLATARPILRGVPHDSDPHFSPEGDKIVFRSDAELGVENIWIMEWKGCEKMDVTAPAVVGEGSPLPLVLRSQHEDDVLLAQGVKETPERRKNRLIREGRLGAHRITNETYRWVSDARFHPSGKKVIATKWYTSRRSLGAGEGWEYPIPSPDDDIQSGSGVRVVGRTLPAGFDNYGEQQIGPEQLIWHGEDRVIFSKNVRDTTSFTYSKDVHNGIYAIFERNLTSARTETLVDASPGGASRPELSRDGRTLAFVRRLGDHQMLVLKDLETGTIRYAWDGLSYDLSGISAPMGTYPSFTFTPSDSAIIIWAAGKIWSVPLETNSYGEKVSSGTPYPIRFTAHIEKRLAETRKIDDIDLVGIETADSQRIRAFKDLRADFTGNQVVFQAAGATYVQVVGEEGVTKVPVLHDDGVTPYHSPSIVRDEARTIILHARWDDTNFTSFELANLEEDWVIEIGGLPRGRYLSPVICQVDRSHRVIAFVKIAGDYLTGDVVASAAPGLYIADLEIAPSQEGISIVNLRLIPSEIDVDDRVNMRFLESNSELLVQQSDRSFVIDLSATPDAEGKPPHYTLATGKMSKEIAISLTSRSGVTSLLNKLKGDSGNGLNVKADNVAFVDFFHVYLAPGKSLKEGDEVWSKPGNSTDGLVRLSLDGGHDVTWSEDGKKIFWFLGPYLHSLEVSKLYKCTSTIRKDHLTFGIDCVKNILEYQEIVVEHTTDISRLKKDATLTGSHSEPDLLVLYNVTLLTMETGELDKDLVHEGILVIRGGVITTAVALSSVVIPTDAAVIDMHGATIMPGFFDLHAHWDGFDNPMPAKSWEMETFLAFGVTTLHNPSAANVNGFIERSRLERGHFVGPRIFQVGEVIYGAGDPGYHQDIADMDEAHSALIRVKAEGGPISTSYKNYNQPSRASRQRLLLAARNLSMLCVPEGGMNYDWDLTYIMDGMTTVEHAIPVPTLYDDVLILYAKSGTGASPTHLVNYGGAFGEQFVWATEDVPNDPKLRKFVRHDILEGLTESTSRPRSSYALFNTSASVAKMVHMGLKTHIGAHGEPPLGLNYHAEMFFTQQGGLSNYEVYKAATSNAAQTLGIFSSVGSLSPGKLADFVVYPADVNILNGSMSESRKLSYVGRGGRVWDASTMEQVWPLAQERQIMPPFNPVR</sequence>
<dbReference type="RefSeq" id="XP_043046561.1">
    <property type="nucleotide sequence ID" value="XM_043190195.1"/>
</dbReference>
<reference evidence="2" key="1">
    <citation type="submission" date="2020-11" db="EMBL/GenBank/DDBJ databases">
        <title>Adaptations for nitrogen fixation in a non-lichenized fungal sporocarp promotes dispersal by wood-feeding termites.</title>
        <authorList>
            <consortium name="DOE Joint Genome Institute"/>
            <person name="Koch R.A."/>
            <person name="Yoon G."/>
            <person name="Arayal U."/>
            <person name="Lail K."/>
            <person name="Amirebrahimi M."/>
            <person name="Labutti K."/>
            <person name="Lipzen A."/>
            <person name="Riley R."/>
            <person name="Barry K."/>
            <person name="Henrissat B."/>
            <person name="Grigoriev I.V."/>
            <person name="Herr J.R."/>
            <person name="Aime M.C."/>
        </authorList>
    </citation>
    <scope>NUCLEOTIDE SEQUENCE</scope>
    <source>
        <strain evidence="2">MCA 3950</strain>
    </source>
</reference>
<dbReference type="SUPFAM" id="SSF51556">
    <property type="entry name" value="Metallo-dependent hydrolases"/>
    <property type="match status" value="1"/>
</dbReference>
<dbReference type="Gene3D" id="3.40.50.10910">
    <property type="entry name" value="Amidohydrolase"/>
    <property type="match status" value="1"/>
</dbReference>
<protein>
    <recommendedName>
        <fullName evidence="1">Amidohydrolase-related domain-containing protein</fullName>
    </recommendedName>
</protein>
<name>A0A9P7W447_9AGAR</name>
<dbReference type="EMBL" id="MU250523">
    <property type="protein sequence ID" value="KAG7453061.1"/>
    <property type="molecule type" value="Genomic_DNA"/>
</dbReference>
<feature type="domain" description="Amidohydrolase-related" evidence="1">
    <location>
        <begin position="1222"/>
        <end position="1272"/>
    </location>
</feature>
<dbReference type="InterPro" id="IPR032466">
    <property type="entry name" value="Metal_Hydrolase"/>
</dbReference>
<dbReference type="SUPFAM" id="SSF82171">
    <property type="entry name" value="DPP6 N-terminal domain-like"/>
    <property type="match status" value="1"/>
</dbReference>
<dbReference type="OrthoDB" id="194468at2759"/>
<dbReference type="Gene3D" id="2.120.10.60">
    <property type="entry name" value="Tricorn protease N-terminal domain"/>
    <property type="match status" value="1"/>
</dbReference>
<dbReference type="Pfam" id="PF07676">
    <property type="entry name" value="PD40"/>
    <property type="match status" value="1"/>
</dbReference>
<dbReference type="GO" id="GO:0016810">
    <property type="term" value="F:hydrolase activity, acting on carbon-nitrogen (but not peptide) bonds"/>
    <property type="evidence" value="ECO:0007669"/>
    <property type="project" value="InterPro"/>
</dbReference>
<dbReference type="SUPFAM" id="SSF51338">
    <property type="entry name" value="Composite domain of metallo-dependent hydrolases"/>
    <property type="match status" value="1"/>
</dbReference>
<dbReference type="InterPro" id="IPR011659">
    <property type="entry name" value="WD40"/>
</dbReference>
<accession>A0A9P7W447</accession>
<dbReference type="InterPro" id="IPR051781">
    <property type="entry name" value="Metallo-dep_Hydrolase"/>
</dbReference>
<dbReference type="GeneID" id="66112492"/>